<accession>A0A381PZQ8</accession>
<dbReference type="SUPFAM" id="SSF54211">
    <property type="entry name" value="Ribosomal protein S5 domain 2-like"/>
    <property type="match status" value="1"/>
</dbReference>
<dbReference type="SUPFAM" id="SSF55060">
    <property type="entry name" value="GHMP Kinase, C-terminal domain"/>
    <property type="match status" value="1"/>
</dbReference>
<sequence length="242" mass="25478">VTRLIAPAKLTLSLRVTGVRSDGYHLIDAEMVSINLCDELLLSKGSDLVVRSAGSGLEIPVTENNLVTRALDLVDRKAGVTIEKKIPAGAGLGGGSADAAAILRWAGFDDPIAASALGADVAFCLQGGRARVQGIGELIDPLPHLDQEITILIPPIGISTPEVYRTWDELNGPTGPHGNDLEDAAVEVEPQLAEWRDILSEATGMRARLAGSGGAWFVEGRHETIVHRGVASQTVRTMPSIA</sequence>
<keyword evidence="4" id="KW-0067">ATP-binding</keyword>
<protein>
    <recommendedName>
        <fullName evidence="5">GHMP kinase N-terminal domain-containing protein</fullName>
    </recommendedName>
</protein>
<dbReference type="GO" id="GO:0016114">
    <property type="term" value="P:terpenoid biosynthetic process"/>
    <property type="evidence" value="ECO:0007669"/>
    <property type="project" value="InterPro"/>
</dbReference>
<dbReference type="PANTHER" id="PTHR43527:SF2">
    <property type="entry name" value="4-DIPHOSPHOCYTIDYL-2-C-METHYL-D-ERYTHRITOL KINASE, CHLOROPLASTIC"/>
    <property type="match status" value="1"/>
</dbReference>
<organism evidence="6">
    <name type="scientific">marine metagenome</name>
    <dbReference type="NCBI Taxonomy" id="408172"/>
    <lineage>
        <taxon>unclassified sequences</taxon>
        <taxon>metagenomes</taxon>
        <taxon>ecological metagenomes</taxon>
    </lineage>
</organism>
<gene>
    <name evidence="6" type="ORF">METZ01_LOCUS25400</name>
</gene>
<dbReference type="PANTHER" id="PTHR43527">
    <property type="entry name" value="4-DIPHOSPHOCYTIDYL-2-C-METHYL-D-ERYTHRITOL KINASE, CHLOROPLASTIC"/>
    <property type="match status" value="1"/>
</dbReference>
<proteinExistence type="inferred from homology"/>
<evidence type="ECO:0000256" key="4">
    <source>
        <dbReference type="ARBA" id="ARBA00022840"/>
    </source>
</evidence>
<reference evidence="6" key="1">
    <citation type="submission" date="2018-05" db="EMBL/GenBank/DDBJ databases">
        <authorList>
            <person name="Lanie J.A."/>
            <person name="Ng W.-L."/>
            <person name="Kazmierczak K.M."/>
            <person name="Andrzejewski T.M."/>
            <person name="Davidsen T.M."/>
            <person name="Wayne K.J."/>
            <person name="Tettelin H."/>
            <person name="Glass J.I."/>
            <person name="Rusch D."/>
            <person name="Podicherti R."/>
            <person name="Tsui H.-C.T."/>
            <person name="Winkler M.E."/>
        </authorList>
    </citation>
    <scope>NUCLEOTIDE SEQUENCE</scope>
</reference>
<evidence type="ECO:0000256" key="2">
    <source>
        <dbReference type="ARBA" id="ARBA00022741"/>
    </source>
</evidence>
<dbReference type="AlphaFoldDB" id="A0A381PZQ8"/>
<dbReference type="GO" id="GO:0050515">
    <property type="term" value="F:4-(cytidine 5'-diphospho)-2-C-methyl-D-erythritol kinase activity"/>
    <property type="evidence" value="ECO:0007669"/>
    <property type="project" value="InterPro"/>
</dbReference>
<dbReference type="InterPro" id="IPR020568">
    <property type="entry name" value="Ribosomal_Su5_D2-typ_SF"/>
</dbReference>
<keyword evidence="2" id="KW-0547">Nucleotide-binding</keyword>
<dbReference type="EMBL" id="UINC01001150">
    <property type="protein sequence ID" value="SUZ72546.1"/>
    <property type="molecule type" value="Genomic_DNA"/>
</dbReference>
<name>A0A381PZQ8_9ZZZZ</name>
<dbReference type="InterPro" id="IPR006204">
    <property type="entry name" value="GHMP_kinase_N_dom"/>
</dbReference>
<dbReference type="InterPro" id="IPR014721">
    <property type="entry name" value="Ribsml_uS5_D2-typ_fold_subgr"/>
</dbReference>
<keyword evidence="3" id="KW-0418">Kinase</keyword>
<feature type="non-terminal residue" evidence="6">
    <location>
        <position position="1"/>
    </location>
</feature>
<dbReference type="Gene3D" id="3.30.230.10">
    <property type="match status" value="1"/>
</dbReference>
<feature type="domain" description="GHMP kinase N-terminal" evidence="5">
    <location>
        <begin position="65"/>
        <end position="106"/>
    </location>
</feature>
<dbReference type="HAMAP" id="MF_00061">
    <property type="entry name" value="IspE"/>
    <property type="match status" value="1"/>
</dbReference>
<evidence type="ECO:0000256" key="3">
    <source>
        <dbReference type="ARBA" id="ARBA00022777"/>
    </source>
</evidence>
<dbReference type="Gene3D" id="3.30.70.890">
    <property type="entry name" value="GHMP kinase, C-terminal domain"/>
    <property type="match status" value="1"/>
</dbReference>
<dbReference type="InterPro" id="IPR036554">
    <property type="entry name" value="GHMP_kinase_C_sf"/>
</dbReference>
<keyword evidence="1" id="KW-0808">Transferase</keyword>
<evidence type="ECO:0000256" key="1">
    <source>
        <dbReference type="ARBA" id="ARBA00022679"/>
    </source>
</evidence>
<evidence type="ECO:0000259" key="5">
    <source>
        <dbReference type="Pfam" id="PF00288"/>
    </source>
</evidence>
<dbReference type="InterPro" id="IPR004424">
    <property type="entry name" value="IspE"/>
</dbReference>
<dbReference type="PIRSF" id="PIRSF010376">
    <property type="entry name" value="IspE"/>
    <property type="match status" value="1"/>
</dbReference>
<evidence type="ECO:0000313" key="6">
    <source>
        <dbReference type="EMBL" id="SUZ72546.1"/>
    </source>
</evidence>
<dbReference type="Pfam" id="PF00288">
    <property type="entry name" value="GHMP_kinases_N"/>
    <property type="match status" value="1"/>
</dbReference>
<dbReference type="GO" id="GO:0005524">
    <property type="term" value="F:ATP binding"/>
    <property type="evidence" value="ECO:0007669"/>
    <property type="project" value="UniProtKB-KW"/>
</dbReference>